<proteinExistence type="predicted"/>
<dbReference type="InterPro" id="IPR017853">
    <property type="entry name" value="GH"/>
</dbReference>
<dbReference type="PANTHER" id="PTHR35273:SF2">
    <property type="entry name" value="ALPHA-GALACTOSIDASE"/>
    <property type="match status" value="1"/>
</dbReference>
<evidence type="ECO:0000313" key="2">
    <source>
        <dbReference type="EMBL" id="AUG51445.1"/>
    </source>
</evidence>
<evidence type="ECO:0000313" key="3">
    <source>
        <dbReference type="Proteomes" id="UP000233458"/>
    </source>
</evidence>
<dbReference type="Pfam" id="PF03537">
    <property type="entry name" value="Glyco_hydro_114"/>
    <property type="match status" value="1"/>
</dbReference>
<dbReference type="InterPro" id="IPR004352">
    <property type="entry name" value="GH114_TIM-barrel"/>
</dbReference>
<accession>A0ABM6Q4Q1</accession>
<evidence type="ECO:0000259" key="1">
    <source>
        <dbReference type="Pfam" id="PF03537"/>
    </source>
</evidence>
<protein>
    <recommendedName>
        <fullName evidence="1">Glycoside-hydrolase family GH114 TIM-barrel domain-containing protein</fullName>
    </recommendedName>
</protein>
<dbReference type="PANTHER" id="PTHR35273">
    <property type="entry name" value="ALPHA-1,4 POLYGALACTOSAMINIDASE, PUTATIVE (AFU_ORTHOLOGUE AFUA_3G07890)-RELATED"/>
    <property type="match status" value="1"/>
</dbReference>
<organism evidence="2 3">
    <name type="scientific">Thalassospira marina</name>
    <dbReference type="NCBI Taxonomy" id="2048283"/>
    <lineage>
        <taxon>Bacteria</taxon>
        <taxon>Pseudomonadati</taxon>
        <taxon>Pseudomonadota</taxon>
        <taxon>Alphaproteobacteria</taxon>
        <taxon>Rhodospirillales</taxon>
        <taxon>Thalassospiraceae</taxon>
        <taxon>Thalassospira</taxon>
    </lineage>
</organism>
<dbReference type="Proteomes" id="UP000233458">
    <property type="component" value="Chromosome"/>
</dbReference>
<name>A0ABM6Q4Q1_9PROT</name>
<feature type="domain" description="Glycoside-hydrolase family GH114 TIM-barrel" evidence="1">
    <location>
        <begin position="95"/>
        <end position="312"/>
    </location>
</feature>
<gene>
    <name evidence="2" type="ORF">CSC3H3_00995</name>
</gene>
<dbReference type="SUPFAM" id="SSF51445">
    <property type="entry name" value="(Trans)glycosidases"/>
    <property type="match status" value="1"/>
</dbReference>
<reference evidence="2 3" key="1">
    <citation type="submission" date="2017-10" db="EMBL/GenBank/DDBJ databases">
        <title>Biodiversity and function of Thalassospira species in the particle-attached aromatic-hydrocarbon-degrading consortia from the surface seawater of the China South Sea.</title>
        <authorList>
            <person name="Dong C."/>
            <person name="Liu R."/>
            <person name="Shao Z."/>
        </authorList>
    </citation>
    <scope>NUCLEOTIDE SEQUENCE [LARGE SCALE GENOMIC DNA]</scope>
    <source>
        <strain evidence="2 3">CSC3H3</strain>
    </source>
</reference>
<dbReference type="EMBL" id="CP024199">
    <property type="protein sequence ID" value="AUG51445.1"/>
    <property type="molecule type" value="Genomic_DNA"/>
</dbReference>
<keyword evidence="3" id="KW-1185">Reference proteome</keyword>
<dbReference type="Gene3D" id="3.20.20.70">
    <property type="entry name" value="Aldolase class I"/>
    <property type="match status" value="1"/>
</dbReference>
<sequence length="320" mass="35166">MHQFLNRLIGKPGPVIARFRGIGLLAGILASCVGVSSAYATGIDAGGIGHKSGQKQAFEMQKDIPSDARLMMVAAATQGNANAKPVRVPDARFFLQLQGDVTAPAGTRVIDADLFDVDSAQVAEWRDAGIYPICYMSAGSYEDWRPDAGQYPKSVLGNDYEGWPGEKWLDIRQIARLASIIKARLDLCREKGFMGVDPDNIDGYLTKTGFNLSRDDALRFVRWMASEAHKRGLTIGQKNAPDMVRDLAGVLDFAITESPVTFDHAHYFAPYVAQHKPVFAIEYLTDDGAIRDFCRQMVERGFQGINASQALDGSNYYCNE</sequence>
<dbReference type="InterPro" id="IPR013785">
    <property type="entry name" value="Aldolase_TIM"/>
</dbReference>
<dbReference type="PROSITE" id="PS51257">
    <property type="entry name" value="PROKAR_LIPOPROTEIN"/>
    <property type="match status" value="1"/>
</dbReference>